<sequence length="153" mass="15983">MSLRSSAPAECARSTSPLPLPLNEVGLASKNAQLRGTGLGVGTGFLSALVAHKSLRLSPKASLLSGLISGSFVAWYGSRQFMVKNLRTLEDQLSDLQGSSSKYALSTPSPAALAREGEAIGFDLRSGAETRFEAGTGGMHEFTDRGASTRGDH</sequence>
<dbReference type="HOGENOM" id="CLU_130039_0_0_1"/>
<dbReference type="InParanoid" id="A0A066W896"/>
<evidence type="ECO:0000313" key="3">
    <source>
        <dbReference type="Proteomes" id="UP000027361"/>
    </source>
</evidence>
<dbReference type="GeneID" id="25265612"/>
<proteinExistence type="predicted"/>
<keyword evidence="3" id="KW-1185">Reference proteome</keyword>
<feature type="region of interest" description="Disordered" evidence="1">
    <location>
        <begin position="133"/>
        <end position="153"/>
    </location>
</feature>
<evidence type="ECO:0000313" key="2">
    <source>
        <dbReference type="EMBL" id="KDN49946.1"/>
    </source>
</evidence>
<gene>
    <name evidence="2" type="ORF">K437DRAFT_262014</name>
</gene>
<dbReference type="RefSeq" id="XP_013244460.1">
    <property type="nucleotide sequence ID" value="XM_013389006.1"/>
</dbReference>
<dbReference type="AlphaFoldDB" id="A0A066W896"/>
<dbReference type="OrthoDB" id="3352450at2759"/>
<evidence type="ECO:0000256" key="1">
    <source>
        <dbReference type="SAM" id="MobiDB-lite"/>
    </source>
</evidence>
<protein>
    <submittedName>
        <fullName evidence="2">Uncharacterized protein</fullName>
    </submittedName>
</protein>
<comment type="caution">
    <text evidence="2">The sequence shown here is derived from an EMBL/GenBank/DDBJ whole genome shotgun (WGS) entry which is preliminary data.</text>
</comment>
<name>A0A066W896_TILAU</name>
<reference evidence="2 3" key="1">
    <citation type="submission" date="2014-05" db="EMBL/GenBank/DDBJ databases">
        <title>Draft genome sequence of a rare smut relative, Tilletiaria anomala UBC 951.</title>
        <authorList>
            <consortium name="DOE Joint Genome Institute"/>
            <person name="Toome M."/>
            <person name="Kuo A."/>
            <person name="Henrissat B."/>
            <person name="Lipzen A."/>
            <person name="Tritt A."/>
            <person name="Yoshinaga Y."/>
            <person name="Zane M."/>
            <person name="Barry K."/>
            <person name="Grigoriev I.V."/>
            <person name="Spatafora J.W."/>
            <person name="Aimea M.C."/>
        </authorList>
    </citation>
    <scope>NUCLEOTIDE SEQUENCE [LARGE SCALE GENOMIC DNA]</scope>
    <source>
        <strain evidence="2 3">UBC 951</strain>
    </source>
</reference>
<dbReference type="EMBL" id="JMSN01000020">
    <property type="protein sequence ID" value="KDN49946.1"/>
    <property type="molecule type" value="Genomic_DNA"/>
</dbReference>
<organism evidence="2 3">
    <name type="scientific">Tilletiaria anomala (strain ATCC 24038 / CBS 436.72 / UBC 951)</name>
    <dbReference type="NCBI Taxonomy" id="1037660"/>
    <lineage>
        <taxon>Eukaryota</taxon>
        <taxon>Fungi</taxon>
        <taxon>Dikarya</taxon>
        <taxon>Basidiomycota</taxon>
        <taxon>Ustilaginomycotina</taxon>
        <taxon>Exobasidiomycetes</taxon>
        <taxon>Georgefischeriales</taxon>
        <taxon>Tilletiariaceae</taxon>
        <taxon>Tilletiaria</taxon>
    </lineage>
</organism>
<dbReference type="Proteomes" id="UP000027361">
    <property type="component" value="Unassembled WGS sequence"/>
</dbReference>
<accession>A0A066W896</accession>
<dbReference type="OMA" id="NAQAHEG"/>